<comment type="caution">
    <text evidence="1">The sequence shown here is derived from an EMBL/GenBank/DDBJ whole genome shotgun (WGS) entry which is preliminary data.</text>
</comment>
<sequence length="91" mass="10454">RTLFPPLDKRNICDKSKGLRITSERYIGDLSYPIRSHHGISLAQAAPLSLVRLLQKGGERTYNSGVSQAFKGAIFFFFFFYKVATFRDHFH</sequence>
<feature type="non-terminal residue" evidence="1">
    <location>
        <position position="1"/>
    </location>
</feature>
<proteinExistence type="predicted"/>
<dbReference type="Proteomes" id="UP000070224">
    <property type="component" value="Unassembled WGS sequence"/>
</dbReference>
<gene>
    <name evidence="1" type="ORF">HMPREF3185_01572</name>
</gene>
<dbReference type="PATRIC" id="fig|322095.3.peg.1548"/>
<accession>A0A134B4P4</accession>
<keyword evidence="2" id="KW-1185">Reference proteome</keyword>
<organism evidence="1 2">
    <name type="scientific">Porphyromonas somerae</name>
    <dbReference type="NCBI Taxonomy" id="322095"/>
    <lineage>
        <taxon>Bacteria</taxon>
        <taxon>Pseudomonadati</taxon>
        <taxon>Bacteroidota</taxon>
        <taxon>Bacteroidia</taxon>
        <taxon>Bacteroidales</taxon>
        <taxon>Porphyromonadaceae</taxon>
        <taxon>Porphyromonas</taxon>
    </lineage>
</organism>
<protein>
    <submittedName>
        <fullName evidence="1">Uncharacterized protein</fullName>
    </submittedName>
</protein>
<evidence type="ECO:0000313" key="2">
    <source>
        <dbReference type="Proteomes" id="UP000070224"/>
    </source>
</evidence>
<reference evidence="2" key="1">
    <citation type="submission" date="2016-01" db="EMBL/GenBank/DDBJ databases">
        <authorList>
            <person name="Mitreva M."/>
            <person name="Pepin K.H."/>
            <person name="Mihindukulasuriya K.A."/>
            <person name="Fulton R."/>
            <person name="Fronick C."/>
            <person name="O'Laughlin M."/>
            <person name="Miner T."/>
            <person name="Herter B."/>
            <person name="Rosa B.A."/>
            <person name="Cordes M."/>
            <person name="Tomlinson C."/>
            <person name="Wollam A."/>
            <person name="Palsikar V.B."/>
            <person name="Mardis E.R."/>
            <person name="Wilson R.K."/>
        </authorList>
    </citation>
    <scope>NUCLEOTIDE SEQUENCE [LARGE SCALE GENOMIC DNA]</scope>
    <source>
        <strain evidence="2">KA00683</strain>
    </source>
</reference>
<name>A0A134B4P4_9PORP</name>
<dbReference type="AlphaFoldDB" id="A0A134B4P4"/>
<evidence type="ECO:0000313" key="1">
    <source>
        <dbReference type="EMBL" id="KXB74896.1"/>
    </source>
</evidence>
<dbReference type="EMBL" id="LSDK01000108">
    <property type="protein sequence ID" value="KXB74896.1"/>
    <property type="molecule type" value="Genomic_DNA"/>
</dbReference>